<dbReference type="HOGENOM" id="CLU_1305458_0_0_1"/>
<reference evidence="2 3" key="1">
    <citation type="submission" date="2013-12" db="EMBL/GenBank/DDBJ databases">
        <authorList>
            <person name="Cubeta M."/>
            <person name="Pakala S."/>
            <person name="Fedorova N."/>
            <person name="Thomas E."/>
            <person name="Dean R."/>
            <person name="Jabaji S."/>
            <person name="Neate S."/>
            <person name="Toda T."/>
            <person name="Tavantzis S."/>
            <person name="Vilgalys R."/>
            <person name="Bharathan N."/>
            <person name="Pakala S."/>
            <person name="Losada L.S."/>
            <person name="Zafar N."/>
            <person name="Nierman W."/>
        </authorList>
    </citation>
    <scope>NUCLEOTIDE SEQUENCE [LARGE SCALE GENOMIC DNA]</scope>
    <source>
        <strain evidence="2 3">123E</strain>
    </source>
</reference>
<evidence type="ECO:0000313" key="2">
    <source>
        <dbReference type="EMBL" id="KEP46379.1"/>
    </source>
</evidence>
<feature type="compositionally biased region" description="Pro residues" evidence="1">
    <location>
        <begin position="117"/>
        <end position="134"/>
    </location>
</feature>
<keyword evidence="3" id="KW-1185">Reference proteome</keyword>
<organism evidence="2 3">
    <name type="scientific">Rhizoctonia solani 123E</name>
    <dbReference type="NCBI Taxonomy" id="1423351"/>
    <lineage>
        <taxon>Eukaryota</taxon>
        <taxon>Fungi</taxon>
        <taxon>Dikarya</taxon>
        <taxon>Basidiomycota</taxon>
        <taxon>Agaricomycotina</taxon>
        <taxon>Agaricomycetes</taxon>
        <taxon>Cantharellales</taxon>
        <taxon>Ceratobasidiaceae</taxon>
        <taxon>Rhizoctonia</taxon>
    </lineage>
</organism>
<evidence type="ECO:0000256" key="1">
    <source>
        <dbReference type="SAM" id="MobiDB-lite"/>
    </source>
</evidence>
<accession>A0A074RHX2</accession>
<evidence type="ECO:0000313" key="3">
    <source>
        <dbReference type="Proteomes" id="UP000027456"/>
    </source>
</evidence>
<proteinExistence type="predicted"/>
<dbReference type="EMBL" id="AZST01001131">
    <property type="protein sequence ID" value="KEP46379.1"/>
    <property type="molecule type" value="Genomic_DNA"/>
</dbReference>
<comment type="caution">
    <text evidence="2">The sequence shown here is derived from an EMBL/GenBank/DDBJ whole genome shotgun (WGS) entry which is preliminary data.</text>
</comment>
<name>A0A074RHX2_9AGAM</name>
<dbReference type="Proteomes" id="UP000027456">
    <property type="component" value="Unassembled WGS sequence"/>
</dbReference>
<protein>
    <submittedName>
        <fullName evidence="2">Uncharacterized protein</fullName>
    </submittedName>
</protein>
<sequence length="211" mass="23660">MPPPFATPKKRARRRFSDKEYIPRDTPSTPPRRDWSSSVDHLVDTVVALWNDIPHPTAKTHLPAPIETAAGYHDLLAALIEVSTSVHRICDNIARKYDLEYQWQLPVLIRHGTPTEQPQPPPPEADQAPQPPPPVKHEPTPEPEPEPEPMPLSRPLLRSYAAAAALHVPRRQRQALPRHQPSTQKAKLATVKPIDPVRIVVQLADESTHPA</sequence>
<feature type="region of interest" description="Disordered" evidence="1">
    <location>
        <begin position="1"/>
        <end position="36"/>
    </location>
</feature>
<gene>
    <name evidence="2" type="ORF">V565_202030</name>
</gene>
<feature type="region of interest" description="Disordered" evidence="1">
    <location>
        <begin position="111"/>
        <end position="190"/>
    </location>
</feature>
<dbReference type="AlphaFoldDB" id="A0A074RHX2"/>